<accession>A0A5T1RJD1</accession>
<reference evidence="1" key="1">
    <citation type="submission" date="2018-06" db="EMBL/GenBank/DDBJ databases">
        <authorList>
            <consortium name="NARMS: The National Antimicrobial Resistance Monitoring System"/>
        </authorList>
    </citation>
    <scope>NUCLEOTIDE SEQUENCE</scope>
    <source>
        <strain evidence="1">FSIS11810584</strain>
    </source>
</reference>
<comment type="caution">
    <text evidence="1">The sequence shown here is derived from an EMBL/GenBank/DDBJ whole genome shotgun (WGS) entry which is preliminary data.</text>
</comment>
<gene>
    <name evidence="1" type="ORF">DO886_05475</name>
</gene>
<name>A0A5T1RJD1_CAMCO</name>
<evidence type="ECO:0000313" key="1">
    <source>
        <dbReference type="EMBL" id="EAL4752755.1"/>
    </source>
</evidence>
<proteinExistence type="predicted"/>
<dbReference type="EMBL" id="AACOOI010000007">
    <property type="protein sequence ID" value="EAL4752755.1"/>
    <property type="molecule type" value="Genomic_DNA"/>
</dbReference>
<protein>
    <submittedName>
        <fullName evidence="1">Uncharacterized protein</fullName>
    </submittedName>
</protein>
<feature type="non-terminal residue" evidence="1">
    <location>
        <position position="1"/>
    </location>
</feature>
<sequence length="165" mass="19245">KYPKVTFIAGGNCEDLKKDDNQSVKLLEYILPKTKIIKLIDRDTHTDEEIKDLNNQNIIVLNKANLETYLLDDEILELFCQNNFTDYLKVLEQIKQIKQNDIHDLKKVRGEIFNALKNQFKSEGKTYYIGSNADGFLKSTLCKYITEDTKIYKELENIIFGKNND</sequence>
<organism evidence="1">
    <name type="scientific">Campylobacter coli</name>
    <dbReference type="NCBI Taxonomy" id="195"/>
    <lineage>
        <taxon>Bacteria</taxon>
        <taxon>Pseudomonadati</taxon>
        <taxon>Campylobacterota</taxon>
        <taxon>Epsilonproteobacteria</taxon>
        <taxon>Campylobacterales</taxon>
        <taxon>Campylobacteraceae</taxon>
        <taxon>Campylobacter</taxon>
    </lineage>
</organism>
<dbReference type="AlphaFoldDB" id="A0A5T1RJD1"/>